<reference evidence="2" key="1">
    <citation type="journal article" date="2006" name="PLoS Biol.">
        <title>Macronuclear genome sequence of the ciliate Tetrahymena thermophila, a model eukaryote.</title>
        <authorList>
            <person name="Eisen J.A."/>
            <person name="Coyne R.S."/>
            <person name="Wu M."/>
            <person name="Wu D."/>
            <person name="Thiagarajan M."/>
            <person name="Wortman J.R."/>
            <person name="Badger J.H."/>
            <person name="Ren Q."/>
            <person name="Amedeo P."/>
            <person name="Jones K.M."/>
            <person name="Tallon L.J."/>
            <person name="Delcher A.L."/>
            <person name="Salzberg S.L."/>
            <person name="Silva J.C."/>
            <person name="Haas B.J."/>
            <person name="Majoros W.H."/>
            <person name="Farzad M."/>
            <person name="Carlton J.M."/>
            <person name="Smith R.K. Jr."/>
            <person name="Garg J."/>
            <person name="Pearlman R.E."/>
            <person name="Karrer K.M."/>
            <person name="Sun L."/>
            <person name="Manning G."/>
            <person name="Elde N.C."/>
            <person name="Turkewitz A.P."/>
            <person name="Asai D.J."/>
            <person name="Wilkes D.E."/>
            <person name="Wang Y."/>
            <person name="Cai H."/>
            <person name="Collins K."/>
            <person name="Stewart B.A."/>
            <person name="Lee S.R."/>
            <person name="Wilamowska K."/>
            <person name="Weinberg Z."/>
            <person name="Ruzzo W.L."/>
            <person name="Wloga D."/>
            <person name="Gaertig J."/>
            <person name="Frankel J."/>
            <person name="Tsao C.-C."/>
            <person name="Gorovsky M.A."/>
            <person name="Keeling P.J."/>
            <person name="Waller R.F."/>
            <person name="Patron N.J."/>
            <person name="Cherry J.M."/>
            <person name="Stover N.A."/>
            <person name="Krieger C.J."/>
            <person name="del Toro C."/>
            <person name="Ryder H.F."/>
            <person name="Williamson S.C."/>
            <person name="Barbeau R.A."/>
            <person name="Hamilton E.P."/>
            <person name="Orias E."/>
        </authorList>
    </citation>
    <scope>NUCLEOTIDE SEQUENCE [LARGE SCALE GENOMIC DNA]</scope>
    <source>
        <strain evidence="2">SB210</strain>
    </source>
</reference>
<accession>Q22NZ8</accession>
<keyword evidence="1" id="KW-0812">Transmembrane</keyword>
<gene>
    <name evidence="1" type="ORF">TTHERM_00417950</name>
</gene>
<dbReference type="GeneID" id="7834946"/>
<dbReference type="Proteomes" id="UP000009168">
    <property type="component" value="Unassembled WGS sequence"/>
</dbReference>
<dbReference type="InParanoid" id="Q22NZ8"/>
<dbReference type="RefSeq" id="XP_001007258.1">
    <property type="nucleotide sequence ID" value="XM_001007258.2"/>
</dbReference>
<protein>
    <submittedName>
        <fullName evidence="1">Transmembrane protein, putative</fullName>
    </submittedName>
</protein>
<proteinExistence type="predicted"/>
<dbReference type="AlphaFoldDB" id="Q22NZ8"/>
<dbReference type="KEGG" id="tet:TTHERM_00417950"/>
<dbReference type="HOGENOM" id="CLU_1900458_0_0_1"/>
<sequence>MNSKPLLLGSLLAIIAFSGYLLISEKTLVNSDSERATFSEWQQCLKEKWNPFCNQTKDPQEIQKCNNVYSGITQCEVHNDACNRFFIYFEEPEEDAPLPDCFYQCTKACQQFATGDIYAETNYQIQHYECAYKN</sequence>
<organism evidence="1 2">
    <name type="scientific">Tetrahymena thermophila (strain SB210)</name>
    <dbReference type="NCBI Taxonomy" id="312017"/>
    <lineage>
        <taxon>Eukaryota</taxon>
        <taxon>Sar</taxon>
        <taxon>Alveolata</taxon>
        <taxon>Ciliophora</taxon>
        <taxon>Intramacronucleata</taxon>
        <taxon>Oligohymenophorea</taxon>
        <taxon>Hymenostomatida</taxon>
        <taxon>Tetrahymenina</taxon>
        <taxon>Tetrahymenidae</taxon>
        <taxon>Tetrahymena</taxon>
    </lineage>
</organism>
<evidence type="ECO:0000313" key="2">
    <source>
        <dbReference type="Proteomes" id="UP000009168"/>
    </source>
</evidence>
<keyword evidence="2" id="KW-1185">Reference proteome</keyword>
<keyword evidence="1" id="KW-0472">Membrane</keyword>
<name>Q22NZ8_TETTS</name>
<dbReference type="EMBL" id="GG662856">
    <property type="protein sequence ID" value="EAR87013.1"/>
    <property type="molecule type" value="Genomic_DNA"/>
</dbReference>
<evidence type="ECO:0000313" key="1">
    <source>
        <dbReference type="EMBL" id="EAR87013.1"/>
    </source>
</evidence>